<keyword evidence="2" id="KW-1185">Reference proteome</keyword>
<name>B4VNX6_9CYAN</name>
<gene>
    <name evidence="1" type="ORF">MC7420_4887</name>
</gene>
<evidence type="ECO:0000313" key="1">
    <source>
        <dbReference type="EMBL" id="EDX76631.1"/>
    </source>
</evidence>
<organism evidence="1 2">
    <name type="scientific">Coleofasciculus chthonoplastes PCC 7420</name>
    <dbReference type="NCBI Taxonomy" id="118168"/>
    <lineage>
        <taxon>Bacteria</taxon>
        <taxon>Bacillati</taxon>
        <taxon>Cyanobacteriota</taxon>
        <taxon>Cyanophyceae</taxon>
        <taxon>Coleofasciculales</taxon>
        <taxon>Coleofasciculaceae</taxon>
        <taxon>Coleofasciculus</taxon>
    </lineage>
</organism>
<dbReference type="EMBL" id="DS989846">
    <property type="protein sequence ID" value="EDX76631.1"/>
    <property type="molecule type" value="Genomic_DNA"/>
</dbReference>
<accession>B4VNX6</accession>
<evidence type="ECO:0000313" key="2">
    <source>
        <dbReference type="Proteomes" id="UP000003835"/>
    </source>
</evidence>
<dbReference type="HOGENOM" id="CLU_3326827_0_0_3"/>
<dbReference type="AlphaFoldDB" id="B4VNX6"/>
<dbReference type="Proteomes" id="UP000003835">
    <property type="component" value="Unassembled WGS sequence"/>
</dbReference>
<proteinExistence type="predicted"/>
<protein>
    <submittedName>
        <fullName evidence="1">Uncharacterized protein</fullName>
    </submittedName>
</protein>
<reference evidence="1 2" key="1">
    <citation type="submission" date="2008-07" db="EMBL/GenBank/DDBJ databases">
        <authorList>
            <person name="Tandeau de Marsac N."/>
            <person name="Ferriera S."/>
            <person name="Johnson J."/>
            <person name="Kravitz S."/>
            <person name="Beeson K."/>
            <person name="Sutton G."/>
            <person name="Rogers Y.-H."/>
            <person name="Friedman R."/>
            <person name="Frazier M."/>
            <person name="Venter J.C."/>
        </authorList>
    </citation>
    <scope>NUCLEOTIDE SEQUENCE [LARGE SCALE GENOMIC DNA]</scope>
    <source>
        <strain evidence="1 2">PCC 7420</strain>
    </source>
</reference>
<sequence>MPTLPLLFFWLDGIKEWDSEVVGKRRIRRSRCTVSAIA</sequence>